<organism evidence="1">
    <name type="scientific">Arundo donax</name>
    <name type="common">Giant reed</name>
    <name type="synonym">Donax arundinaceus</name>
    <dbReference type="NCBI Taxonomy" id="35708"/>
    <lineage>
        <taxon>Eukaryota</taxon>
        <taxon>Viridiplantae</taxon>
        <taxon>Streptophyta</taxon>
        <taxon>Embryophyta</taxon>
        <taxon>Tracheophyta</taxon>
        <taxon>Spermatophyta</taxon>
        <taxon>Magnoliopsida</taxon>
        <taxon>Liliopsida</taxon>
        <taxon>Poales</taxon>
        <taxon>Poaceae</taxon>
        <taxon>PACMAD clade</taxon>
        <taxon>Arundinoideae</taxon>
        <taxon>Arundineae</taxon>
        <taxon>Arundo</taxon>
    </lineage>
</organism>
<dbReference type="AlphaFoldDB" id="A0A0A9ER68"/>
<dbReference type="EMBL" id="GBRH01199378">
    <property type="protein sequence ID" value="JAD98517.1"/>
    <property type="molecule type" value="Transcribed_RNA"/>
</dbReference>
<name>A0A0A9ER68_ARUDO</name>
<protein>
    <submittedName>
        <fullName evidence="1">Uncharacterized protein</fullName>
    </submittedName>
</protein>
<accession>A0A0A9ER68</accession>
<reference evidence="1" key="2">
    <citation type="journal article" date="2015" name="Data Brief">
        <title>Shoot transcriptome of the giant reed, Arundo donax.</title>
        <authorList>
            <person name="Barrero R.A."/>
            <person name="Guerrero F.D."/>
            <person name="Moolhuijzen P."/>
            <person name="Goolsby J.A."/>
            <person name="Tidwell J."/>
            <person name="Bellgard S.E."/>
            <person name="Bellgard M.I."/>
        </authorList>
    </citation>
    <scope>NUCLEOTIDE SEQUENCE</scope>
    <source>
        <tissue evidence="1">Shoot tissue taken approximately 20 cm above the soil surface</tissue>
    </source>
</reference>
<proteinExistence type="predicted"/>
<reference evidence="1" key="1">
    <citation type="submission" date="2014-09" db="EMBL/GenBank/DDBJ databases">
        <authorList>
            <person name="Magalhaes I.L.F."/>
            <person name="Oliveira U."/>
            <person name="Santos F.R."/>
            <person name="Vidigal T.H.D.A."/>
            <person name="Brescovit A.D."/>
            <person name="Santos A.J."/>
        </authorList>
    </citation>
    <scope>NUCLEOTIDE SEQUENCE</scope>
    <source>
        <tissue evidence="1">Shoot tissue taken approximately 20 cm above the soil surface</tissue>
    </source>
</reference>
<sequence>MKHGNCSDCHIHNKLR</sequence>
<evidence type="ECO:0000313" key="1">
    <source>
        <dbReference type="EMBL" id="JAD98517.1"/>
    </source>
</evidence>